<evidence type="ECO:0000256" key="2">
    <source>
        <dbReference type="SAM" id="MobiDB-lite"/>
    </source>
</evidence>
<evidence type="ECO:0000259" key="3">
    <source>
        <dbReference type="PROSITE" id="PS51371"/>
    </source>
</evidence>
<dbReference type="EMBL" id="BAAASD010000010">
    <property type="protein sequence ID" value="GAA2342636.1"/>
    <property type="molecule type" value="Genomic_DNA"/>
</dbReference>
<protein>
    <submittedName>
        <fullName evidence="4">CBS domain-containing protein</fullName>
    </submittedName>
</protein>
<dbReference type="RefSeq" id="WP_346175060.1">
    <property type="nucleotide sequence ID" value="NZ_BAAASD010000010.1"/>
</dbReference>
<gene>
    <name evidence="4" type="ORF">GCM10010246_30010</name>
</gene>
<name>A0ABN3G272_9ACTN</name>
<organism evidence="4 5">
    <name type="scientific">Streptomyces cuspidosporus</name>
    <dbReference type="NCBI Taxonomy" id="66882"/>
    <lineage>
        <taxon>Bacteria</taxon>
        <taxon>Bacillati</taxon>
        <taxon>Actinomycetota</taxon>
        <taxon>Actinomycetes</taxon>
        <taxon>Kitasatosporales</taxon>
        <taxon>Streptomycetaceae</taxon>
        <taxon>Streptomyces</taxon>
    </lineage>
</organism>
<dbReference type="InterPro" id="IPR046342">
    <property type="entry name" value="CBS_dom_sf"/>
</dbReference>
<proteinExistence type="predicted"/>
<evidence type="ECO:0000256" key="1">
    <source>
        <dbReference type="PROSITE-ProRule" id="PRU00703"/>
    </source>
</evidence>
<accession>A0ABN3G272</accession>
<dbReference type="PROSITE" id="PS51371">
    <property type="entry name" value="CBS"/>
    <property type="match status" value="1"/>
</dbReference>
<evidence type="ECO:0000313" key="4">
    <source>
        <dbReference type="EMBL" id="GAA2342636.1"/>
    </source>
</evidence>
<dbReference type="Pfam" id="PF00571">
    <property type="entry name" value="CBS"/>
    <property type="match status" value="1"/>
</dbReference>
<evidence type="ECO:0000313" key="5">
    <source>
        <dbReference type="Proteomes" id="UP001500253"/>
    </source>
</evidence>
<dbReference type="InterPro" id="IPR000644">
    <property type="entry name" value="CBS_dom"/>
</dbReference>
<sequence>MTQTPSEEQLRALKGEKIPVKDLLALFGTRVRSDQAVLFITETLKDAGLSTVPYFANCNGRADVHIVPIETVAASEEEPDDQEEEEETDGLTPGALPPHSFRIGDLPAASGGVDCVPSNAQVTTATYLMRTKNYSQVPVIDGRTTLHGVVTWSSVAKMYETNRAITLANALVDDPPIAGPRQDFFSLLPIICEYGYVLVRDNSGQFTGIVTGADITERFDATAWPFFVVGEIEFRLRKCLGAALEPDNIRAVQRKGKKTGQITDLMFNGYVKLLDGHQQDPALCPLADQNWQALGWTGVDRTQFVHQLDRVRAVRNMIAHFDPEPLSKRLSDELRQFVGLLRQLT</sequence>
<reference evidence="4 5" key="1">
    <citation type="journal article" date="2019" name="Int. J. Syst. Evol. Microbiol.">
        <title>The Global Catalogue of Microorganisms (GCM) 10K type strain sequencing project: providing services to taxonomists for standard genome sequencing and annotation.</title>
        <authorList>
            <consortium name="The Broad Institute Genomics Platform"/>
            <consortium name="The Broad Institute Genome Sequencing Center for Infectious Disease"/>
            <person name="Wu L."/>
            <person name="Ma J."/>
        </authorList>
    </citation>
    <scope>NUCLEOTIDE SEQUENCE [LARGE SCALE GENOMIC DNA]</scope>
    <source>
        <strain evidence="4 5">JCM 4316</strain>
    </source>
</reference>
<comment type="caution">
    <text evidence="4">The sequence shown here is derived from an EMBL/GenBank/DDBJ whole genome shotgun (WGS) entry which is preliminary data.</text>
</comment>
<feature type="compositionally biased region" description="Acidic residues" evidence="2">
    <location>
        <begin position="75"/>
        <end position="89"/>
    </location>
</feature>
<dbReference type="Gene3D" id="3.10.580.10">
    <property type="entry name" value="CBS-domain"/>
    <property type="match status" value="1"/>
</dbReference>
<keyword evidence="5" id="KW-1185">Reference proteome</keyword>
<dbReference type="SUPFAM" id="SSF54631">
    <property type="entry name" value="CBS-domain pair"/>
    <property type="match status" value="1"/>
</dbReference>
<feature type="region of interest" description="Disordered" evidence="2">
    <location>
        <begin position="73"/>
        <end position="97"/>
    </location>
</feature>
<dbReference type="CDD" id="cd02205">
    <property type="entry name" value="CBS_pair_SF"/>
    <property type="match status" value="1"/>
</dbReference>
<feature type="domain" description="CBS" evidence="3">
    <location>
        <begin position="109"/>
        <end position="165"/>
    </location>
</feature>
<keyword evidence="1" id="KW-0129">CBS domain</keyword>
<dbReference type="Proteomes" id="UP001500253">
    <property type="component" value="Unassembled WGS sequence"/>
</dbReference>